<comment type="similarity">
    <text evidence="2">Belongs to the GMC oxidoreductase family.</text>
</comment>
<evidence type="ECO:0000256" key="5">
    <source>
        <dbReference type="ARBA" id="ARBA00023002"/>
    </source>
</evidence>
<keyword evidence="4" id="KW-0274">FAD</keyword>
<evidence type="ECO:0000256" key="1">
    <source>
        <dbReference type="ARBA" id="ARBA00001974"/>
    </source>
</evidence>
<evidence type="ECO:0000256" key="3">
    <source>
        <dbReference type="ARBA" id="ARBA00022630"/>
    </source>
</evidence>
<protein>
    <recommendedName>
        <fullName evidence="6">Glucose-methanol-choline oxidoreductase C-terminal domain-containing protein</fullName>
    </recommendedName>
</protein>
<dbReference type="STRING" id="1480615.AWJ14_16470"/>
<name>A0A1C1YT67_9HYPH</name>
<reference evidence="7 8" key="1">
    <citation type="submission" date="2015-12" db="EMBL/GenBank/DDBJ databases">
        <authorList>
            <person name="Shamseldin A."/>
            <person name="Moawad H."/>
            <person name="Abd El-Rahim W.M."/>
            <person name="Sadowsky M.J."/>
        </authorList>
    </citation>
    <scope>NUCLEOTIDE SEQUENCE [LARGE SCALE GENOMIC DNA]</scope>
    <source>
        <strain evidence="7 8">JC234</strain>
    </source>
</reference>
<dbReference type="PANTHER" id="PTHR42784:SF1">
    <property type="entry name" value="PYRANOSE 2-OXIDASE"/>
    <property type="match status" value="1"/>
</dbReference>
<dbReference type="AlphaFoldDB" id="A0A1C1YT67"/>
<dbReference type="InterPro" id="IPR051473">
    <property type="entry name" value="P2Ox-like"/>
</dbReference>
<dbReference type="GO" id="GO:0016614">
    <property type="term" value="F:oxidoreductase activity, acting on CH-OH group of donors"/>
    <property type="evidence" value="ECO:0007669"/>
    <property type="project" value="InterPro"/>
</dbReference>
<accession>A0A1C1YT67</accession>
<comment type="caution">
    <text evidence="7">The sequence shown here is derived from an EMBL/GenBank/DDBJ whole genome shotgun (WGS) entry which is preliminary data.</text>
</comment>
<keyword evidence="8" id="KW-1185">Reference proteome</keyword>
<evidence type="ECO:0000256" key="2">
    <source>
        <dbReference type="ARBA" id="ARBA00010790"/>
    </source>
</evidence>
<sequence>MIEDAENRSEGRFDLPFDVCIIGAGPAGITLARRLAGQNRRVGLFEAGGFEATAESQEVYEGQTAGTPDYYALDGCRLRFLGGTSNHWGGWTRPFDPWDFDENPNNPLSGWPIAKTDLDPYAAEAADILDLTADTPPPDMLGDASPFLPRLFRFSRPVVRFGEKYRQELSASKDIELVLNANLVDLRLDGNRISEAVFRSYARPDSFAVRAKLFVICLGGLENPRALLNATSQVNVGIGNENGYVGRCFLEHPHAPVGKVVTREPLDWMHVYAPTPDTMHSLGVLNFGLRIGNEGQWNAPDFYGPLTQQPACDVPFDTMLLAAVNGEAPPCPAHFSDALIACEQKIDPDNRVVLTDERDRFGLRRMRLDWSVSEQDLKTLRVAASEMATLLAKRDLGRMKIIDWLANGEAPQSNQLWGGNHHMGTTRMSADPKRGVVDANCRVHTVNNLYCGGSSVFSTSGHANPTYTIVQLALRLGDHLDQII</sequence>
<evidence type="ECO:0000256" key="4">
    <source>
        <dbReference type="ARBA" id="ARBA00022827"/>
    </source>
</evidence>
<dbReference type="PANTHER" id="PTHR42784">
    <property type="entry name" value="PYRANOSE 2-OXIDASE"/>
    <property type="match status" value="1"/>
</dbReference>
<organism evidence="7 8">
    <name type="scientific">Hoeflea olei</name>
    <dbReference type="NCBI Taxonomy" id="1480615"/>
    <lineage>
        <taxon>Bacteria</taxon>
        <taxon>Pseudomonadati</taxon>
        <taxon>Pseudomonadota</taxon>
        <taxon>Alphaproteobacteria</taxon>
        <taxon>Hyphomicrobiales</taxon>
        <taxon>Rhizobiaceae</taxon>
        <taxon>Hoeflea</taxon>
    </lineage>
</organism>
<evidence type="ECO:0000313" key="8">
    <source>
        <dbReference type="Proteomes" id="UP000094795"/>
    </source>
</evidence>
<dbReference type="Gene3D" id="3.50.50.60">
    <property type="entry name" value="FAD/NAD(P)-binding domain"/>
    <property type="match status" value="2"/>
</dbReference>
<dbReference type="Pfam" id="PF05199">
    <property type="entry name" value="GMC_oxred_C"/>
    <property type="match status" value="1"/>
</dbReference>
<keyword evidence="5" id="KW-0560">Oxidoreductase</keyword>
<dbReference type="EMBL" id="LQZT01000034">
    <property type="protein sequence ID" value="OCW56540.1"/>
    <property type="molecule type" value="Genomic_DNA"/>
</dbReference>
<evidence type="ECO:0000259" key="6">
    <source>
        <dbReference type="Pfam" id="PF05199"/>
    </source>
</evidence>
<comment type="cofactor">
    <cofactor evidence="1">
        <name>FAD</name>
        <dbReference type="ChEBI" id="CHEBI:57692"/>
    </cofactor>
</comment>
<dbReference type="RefSeq" id="WP_066180905.1">
    <property type="nucleotide sequence ID" value="NZ_LQZT01000034.1"/>
</dbReference>
<keyword evidence="3" id="KW-0285">Flavoprotein</keyword>
<proteinExistence type="inferred from homology"/>
<feature type="domain" description="Glucose-methanol-choline oxidoreductase C-terminal" evidence="6">
    <location>
        <begin position="349"/>
        <end position="473"/>
    </location>
</feature>
<gene>
    <name evidence="7" type="ORF">AWJ14_16470</name>
</gene>
<dbReference type="InterPro" id="IPR007867">
    <property type="entry name" value="GMC_OxRtase_C"/>
</dbReference>
<dbReference type="OrthoDB" id="9798604at2"/>
<dbReference type="SUPFAM" id="SSF51905">
    <property type="entry name" value="FAD/NAD(P)-binding domain"/>
    <property type="match status" value="1"/>
</dbReference>
<dbReference type="Proteomes" id="UP000094795">
    <property type="component" value="Unassembled WGS sequence"/>
</dbReference>
<dbReference type="InterPro" id="IPR036188">
    <property type="entry name" value="FAD/NAD-bd_sf"/>
</dbReference>
<evidence type="ECO:0000313" key="7">
    <source>
        <dbReference type="EMBL" id="OCW56540.1"/>
    </source>
</evidence>